<evidence type="ECO:0000313" key="3">
    <source>
        <dbReference type="Proteomes" id="UP000321436"/>
    </source>
</evidence>
<evidence type="ECO:0000256" key="1">
    <source>
        <dbReference type="SAM" id="SignalP"/>
    </source>
</evidence>
<dbReference type="EMBL" id="BKAU01000001">
    <property type="protein sequence ID" value="GEP94241.1"/>
    <property type="molecule type" value="Genomic_DNA"/>
</dbReference>
<protein>
    <submittedName>
        <fullName evidence="2">Uncharacterized protein</fullName>
    </submittedName>
</protein>
<proteinExistence type="predicted"/>
<feature type="chain" id="PRO_5022080011" evidence="1">
    <location>
        <begin position="20"/>
        <end position="388"/>
    </location>
</feature>
<dbReference type="AlphaFoldDB" id="A0A512REW4"/>
<accession>A0A512REW4</accession>
<dbReference type="Proteomes" id="UP000321436">
    <property type="component" value="Unassembled WGS sequence"/>
</dbReference>
<comment type="caution">
    <text evidence="2">The sequence shown here is derived from an EMBL/GenBank/DDBJ whole genome shotgun (WGS) entry which is preliminary data.</text>
</comment>
<name>A0A512REW4_9BACT</name>
<reference evidence="2 3" key="1">
    <citation type="submission" date="2019-07" db="EMBL/GenBank/DDBJ databases">
        <title>Whole genome shotgun sequence of Chitinophaga cymbidii NBRC 109752.</title>
        <authorList>
            <person name="Hosoyama A."/>
            <person name="Uohara A."/>
            <person name="Ohji S."/>
            <person name="Ichikawa N."/>
        </authorList>
    </citation>
    <scope>NUCLEOTIDE SEQUENCE [LARGE SCALE GENOMIC DNA]</scope>
    <source>
        <strain evidence="2 3">NBRC 109752</strain>
    </source>
</reference>
<dbReference type="RefSeq" id="WP_146857725.1">
    <property type="nucleotide sequence ID" value="NZ_BKAU01000001.1"/>
</dbReference>
<organism evidence="2 3">
    <name type="scientific">Chitinophaga cymbidii</name>
    <dbReference type="NCBI Taxonomy" id="1096750"/>
    <lineage>
        <taxon>Bacteria</taxon>
        <taxon>Pseudomonadati</taxon>
        <taxon>Bacteroidota</taxon>
        <taxon>Chitinophagia</taxon>
        <taxon>Chitinophagales</taxon>
        <taxon>Chitinophagaceae</taxon>
        <taxon>Chitinophaga</taxon>
    </lineage>
</organism>
<keyword evidence="3" id="KW-1185">Reference proteome</keyword>
<sequence length="388" mass="44631">MFRKIFAAAITMLPFAGHAQEIGANFNHDPEIIDFEYLQKTPVEWVRTTPYIFEYIRGEKDPATSPGLQNVIDAKKKGYKVAFGFRWDFNKFKLPIPAPGSAEEKKYFAVAAAILDRVGPYVDVFKLGNEPNLETMPRDLQLNAEGVVPLVRFTERLLTEVVEPYYQKHAELQRPDVYTGSLPRLFLKEEQKKPGVIGLIQLAQKNPRIKGLAVHLHISDSLEMEEAFRFVRSIMPDKPIIIPEFSLFRLYNRHVSDKLGDSKEGKAFAEKYGYPADMKLYEWYSKANSERVSATEWADMFASRKWFPPHFMLTYYRYFQKYGVILATYGFLSQSAPAKMGPGSPTWFINPIFPMKSLQPQPDGSFTPNPLWFDDFTDIVNRGKQHAQ</sequence>
<evidence type="ECO:0000313" key="2">
    <source>
        <dbReference type="EMBL" id="GEP94241.1"/>
    </source>
</evidence>
<dbReference type="OrthoDB" id="785207at2"/>
<feature type="signal peptide" evidence="1">
    <location>
        <begin position="1"/>
        <end position="19"/>
    </location>
</feature>
<keyword evidence="1" id="KW-0732">Signal</keyword>
<gene>
    <name evidence="2" type="ORF">CCY01nite_05010</name>
</gene>